<accession>A0A089LI75</accession>
<dbReference type="Proteomes" id="UP000029518">
    <property type="component" value="Chromosome"/>
</dbReference>
<organism evidence="2 3">
    <name type="scientific">Paenibacillus borealis</name>
    <dbReference type="NCBI Taxonomy" id="160799"/>
    <lineage>
        <taxon>Bacteria</taxon>
        <taxon>Bacillati</taxon>
        <taxon>Bacillota</taxon>
        <taxon>Bacilli</taxon>
        <taxon>Bacillales</taxon>
        <taxon>Paenibacillaceae</taxon>
        <taxon>Paenibacillus</taxon>
    </lineage>
</organism>
<dbReference type="RefSeq" id="WP_042214189.1">
    <property type="nucleotide sequence ID" value="NZ_CP009285.1"/>
</dbReference>
<dbReference type="EMBL" id="CP009285">
    <property type="protein sequence ID" value="AIQ58853.1"/>
    <property type="molecule type" value="Genomic_DNA"/>
</dbReference>
<feature type="domain" description="Carrier" evidence="1">
    <location>
        <begin position="1"/>
        <end position="79"/>
    </location>
</feature>
<sequence length="79" mass="9032">MSKDQVLEIMKSKMIDILPDLTPDQIQREVSMKDLGANSIDRFDIISDTMDELKIKIPLLQFGSLKNIGEVVDFLHENL</sequence>
<protein>
    <recommendedName>
        <fullName evidence="1">Carrier domain-containing protein</fullName>
    </recommendedName>
</protein>
<evidence type="ECO:0000313" key="3">
    <source>
        <dbReference type="Proteomes" id="UP000029518"/>
    </source>
</evidence>
<evidence type="ECO:0000313" key="2">
    <source>
        <dbReference type="EMBL" id="AIQ58853.1"/>
    </source>
</evidence>
<dbReference type="NCBIfam" id="NF005502">
    <property type="entry name" value="PRK07117.1"/>
    <property type="match status" value="1"/>
</dbReference>
<evidence type="ECO:0000259" key="1">
    <source>
        <dbReference type="PROSITE" id="PS50075"/>
    </source>
</evidence>
<dbReference type="InterPro" id="IPR036736">
    <property type="entry name" value="ACP-like_sf"/>
</dbReference>
<keyword evidence="3" id="KW-1185">Reference proteome</keyword>
<proteinExistence type="predicted"/>
<dbReference type="Gene3D" id="1.10.1200.10">
    <property type="entry name" value="ACP-like"/>
    <property type="match status" value="1"/>
</dbReference>
<name>A0A089LI75_PAEBO</name>
<dbReference type="KEGG" id="pbd:PBOR_19410"/>
<dbReference type="SUPFAM" id="SSF47336">
    <property type="entry name" value="ACP-like"/>
    <property type="match status" value="1"/>
</dbReference>
<dbReference type="InterPro" id="IPR009081">
    <property type="entry name" value="PP-bd_ACP"/>
</dbReference>
<gene>
    <name evidence="2" type="ORF">PBOR_19410</name>
</gene>
<dbReference type="Pfam" id="PF00550">
    <property type="entry name" value="PP-binding"/>
    <property type="match status" value="1"/>
</dbReference>
<dbReference type="PROSITE" id="PS50075">
    <property type="entry name" value="CARRIER"/>
    <property type="match status" value="1"/>
</dbReference>
<dbReference type="HOGENOM" id="CLU_108696_21_1_9"/>
<dbReference type="OrthoDB" id="487863at2"/>
<reference evidence="2" key="1">
    <citation type="submission" date="2014-08" db="EMBL/GenBank/DDBJ databases">
        <title>Comparative genomics of the Paenibacillus odorifer group.</title>
        <authorList>
            <person name="den Bakker H.C."/>
            <person name="Tsai Y.-C.Y.-C."/>
            <person name="Martin N."/>
            <person name="Korlach J."/>
            <person name="Wiedmann M."/>
        </authorList>
    </citation>
    <scope>NUCLEOTIDE SEQUENCE [LARGE SCALE GENOMIC DNA]</scope>
    <source>
        <strain evidence="2">DSM 13188</strain>
    </source>
</reference>
<dbReference type="AlphaFoldDB" id="A0A089LI75"/>